<evidence type="ECO:0000313" key="1">
    <source>
        <dbReference type="EMBL" id="RUT06419.1"/>
    </source>
</evidence>
<name>A0A3S1CLY3_9CYAN</name>
<organism evidence="1 2">
    <name type="scientific">Dulcicalothrix desertica PCC 7102</name>
    <dbReference type="NCBI Taxonomy" id="232991"/>
    <lineage>
        <taxon>Bacteria</taxon>
        <taxon>Bacillati</taxon>
        <taxon>Cyanobacteriota</taxon>
        <taxon>Cyanophyceae</taxon>
        <taxon>Nostocales</taxon>
        <taxon>Calotrichaceae</taxon>
        <taxon>Dulcicalothrix</taxon>
    </lineage>
</organism>
<dbReference type="AlphaFoldDB" id="A0A3S1CLY3"/>
<keyword evidence="2" id="KW-1185">Reference proteome</keyword>
<gene>
    <name evidence="1" type="ORF">DSM106972_026760</name>
</gene>
<reference evidence="1" key="2">
    <citation type="journal article" date="2019" name="Genome Biol. Evol.">
        <title>Day and night: Metabolic profiles and evolutionary relationships of six axenic non-marine cyanobacteria.</title>
        <authorList>
            <person name="Will S.E."/>
            <person name="Henke P."/>
            <person name="Boedeker C."/>
            <person name="Huang S."/>
            <person name="Brinkmann H."/>
            <person name="Rohde M."/>
            <person name="Jarek M."/>
            <person name="Friedl T."/>
            <person name="Seufert S."/>
            <person name="Schumacher M."/>
            <person name="Overmann J."/>
            <person name="Neumann-Schaal M."/>
            <person name="Petersen J."/>
        </authorList>
    </citation>
    <scope>NUCLEOTIDE SEQUENCE [LARGE SCALE GENOMIC DNA]</scope>
    <source>
        <strain evidence="1">PCC 7102</strain>
    </source>
</reference>
<dbReference type="EMBL" id="RSCL01000006">
    <property type="protein sequence ID" value="RUT06419.1"/>
    <property type="molecule type" value="Genomic_DNA"/>
</dbReference>
<reference evidence="1" key="1">
    <citation type="submission" date="2018-12" db="EMBL/GenBank/DDBJ databases">
        <authorList>
            <person name="Will S."/>
            <person name="Neumann-Schaal M."/>
            <person name="Henke P."/>
        </authorList>
    </citation>
    <scope>NUCLEOTIDE SEQUENCE</scope>
    <source>
        <strain evidence="1">PCC 7102</strain>
    </source>
</reference>
<accession>A0A3S1CLY3</accession>
<proteinExistence type="predicted"/>
<evidence type="ECO:0000313" key="2">
    <source>
        <dbReference type="Proteomes" id="UP000271624"/>
    </source>
</evidence>
<sequence>MDATTAGTGEITEASINISMDTTDEQSLSKATILFDEAHNELLQWQKNSDDDEVDTWSTLASALRAEINCRADEH</sequence>
<dbReference type="Proteomes" id="UP000271624">
    <property type="component" value="Unassembled WGS sequence"/>
</dbReference>
<comment type="caution">
    <text evidence="1">The sequence shown here is derived from an EMBL/GenBank/DDBJ whole genome shotgun (WGS) entry which is preliminary data.</text>
</comment>
<protein>
    <submittedName>
        <fullName evidence="1">Uncharacterized protein</fullName>
    </submittedName>
</protein>